<reference evidence="1 2" key="1">
    <citation type="submission" date="2019-07" db="EMBL/GenBank/DDBJ databases">
        <title>Whole genome shotgun sequence of Skermanella aerolata NBRC 106429.</title>
        <authorList>
            <person name="Hosoyama A."/>
            <person name="Uohara A."/>
            <person name="Ohji S."/>
            <person name="Ichikawa N."/>
        </authorList>
    </citation>
    <scope>NUCLEOTIDE SEQUENCE [LARGE SCALE GENOMIC DNA]</scope>
    <source>
        <strain evidence="1 2">NBRC 106429</strain>
    </source>
</reference>
<keyword evidence="2" id="KW-1185">Reference proteome</keyword>
<accession>A0A512DWU7</accession>
<organism evidence="1 2">
    <name type="scientific">Skermanella aerolata</name>
    <dbReference type="NCBI Taxonomy" id="393310"/>
    <lineage>
        <taxon>Bacteria</taxon>
        <taxon>Pseudomonadati</taxon>
        <taxon>Pseudomonadota</taxon>
        <taxon>Alphaproteobacteria</taxon>
        <taxon>Rhodospirillales</taxon>
        <taxon>Azospirillaceae</taxon>
        <taxon>Skermanella</taxon>
    </lineage>
</organism>
<dbReference type="AlphaFoldDB" id="A0A512DWU7"/>
<protein>
    <submittedName>
        <fullName evidence="1">Uncharacterized protein</fullName>
    </submittedName>
</protein>
<dbReference type="Proteomes" id="UP000321523">
    <property type="component" value="Unassembled WGS sequence"/>
</dbReference>
<comment type="caution">
    <text evidence="1">The sequence shown here is derived from an EMBL/GenBank/DDBJ whole genome shotgun (WGS) entry which is preliminary data.</text>
</comment>
<sequence>MPKPLLFQQISPADEAQAALTKRHLGVLAEALPAYFLALRAETDAALSLVLPPAGGKPYPYGRCEEITRDLHNRLVKRLERPACAVELALKGFIGKGGVFRSVWGVLREQYFQNAIQLGDLYVDVSNDTVVVTKPKVEILPMEASGLVSVRDLAHFRQTAERYWGATIYANHLTPPLAPLLPMISASPGWLRPGLQSACNYMIELMCRDEFREAEDWLRDGPAPPPEIAAAVLAGVPEDLRPKAADGGGETWRQEAVAACRQARAARFQTNQRWRNQRIMDYLRMMGVKGK</sequence>
<gene>
    <name evidence="1" type="ORF">SAE02_51030</name>
</gene>
<dbReference type="RefSeq" id="WP_244619640.1">
    <property type="nucleotide sequence ID" value="NZ_BJYZ01000024.1"/>
</dbReference>
<name>A0A512DWU7_9PROT</name>
<evidence type="ECO:0000313" key="1">
    <source>
        <dbReference type="EMBL" id="GEO40955.1"/>
    </source>
</evidence>
<proteinExistence type="predicted"/>
<dbReference type="EMBL" id="BJYZ01000024">
    <property type="protein sequence ID" value="GEO40955.1"/>
    <property type="molecule type" value="Genomic_DNA"/>
</dbReference>
<evidence type="ECO:0000313" key="2">
    <source>
        <dbReference type="Proteomes" id="UP000321523"/>
    </source>
</evidence>